<feature type="domain" description="Rhodopsin" evidence="7">
    <location>
        <begin position="35"/>
        <end position="286"/>
    </location>
</feature>
<dbReference type="Proteomes" id="UP000235023">
    <property type="component" value="Unassembled WGS sequence"/>
</dbReference>
<feature type="transmembrane region" description="Helical" evidence="6">
    <location>
        <begin position="20"/>
        <end position="38"/>
    </location>
</feature>
<keyword evidence="9" id="KW-1185">Reference proteome</keyword>
<feature type="transmembrane region" description="Helical" evidence="6">
    <location>
        <begin position="147"/>
        <end position="173"/>
    </location>
</feature>
<keyword evidence="3 6" id="KW-1133">Transmembrane helix</keyword>
<feature type="transmembrane region" description="Helical" evidence="6">
    <location>
        <begin position="54"/>
        <end position="73"/>
    </location>
</feature>
<comment type="similarity">
    <text evidence="5">Belongs to the SAT4 family.</text>
</comment>
<keyword evidence="2 6" id="KW-0812">Transmembrane</keyword>
<evidence type="ECO:0000256" key="1">
    <source>
        <dbReference type="ARBA" id="ARBA00004141"/>
    </source>
</evidence>
<gene>
    <name evidence="8" type="ORF">BDW42DRAFT_170475</name>
</gene>
<feature type="transmembrane region" description="Helical" evidence="6">
    <location>
        <begin position="230"/>
        <end position="250"/>
    </location>
</feature>
<feature type="transmembrane region" description="Helical" evidence="6">
    <location>
        <begin position="114"/>
        <end position="135"/>
    </location>
</feature>
<protein>
    <recommendedName>
        <fullName evidence="7">Rhodopsin domain-containing protein</fullName>
    </recommendedName>
</protein>
<evidence type="ECO:0000256" key="3">
    <source>
        <dbReference type="ARBA" id="ARBA00022989"/>
    </source>
</evidence>
<organism evidence="8 9">
    <name type="scientific">Aspergillus taichungensis</name>
    <dbReference type="NCBI Taxonomy" id="482145"/>
    <lineage>
        <taxon>Eukaryota</taxon>
        <taxon>Fungi</taxon>
        <taxon>Dikarya</taxon>
        <taxon>Ascomycota</taxon>
        <taxon>Pezizomycotina</taxon>
        <taxon>Eurotiomycetes</taxon>
        <taxon>Eurotiomycetidae</taxon>
        <taxon>Eurotiales</taxon>
        <taxon>Aspergillaceae</taxon>
        <taxon>Aspergillus</taxon>
        <taxon>Aspergillus subgen. Circumdati</taxon>
    </lineage>
</organism>
<dbReference type="OrthoDB" id="2988756at2759"/>
<evidence type="ECO:0000313" key="9">
    <source>
        <dbReference type="Proteomes" id="UP000235023"/>
    </source>
</evidence>
<evidence type="ECO:0000256" key="4">
    <source>
        <dbReference type="ARBA" id="ARBA00023136"/>
    </source>
</evidence>
<sequence>MSTDHASENAAEAALRKSTVELWLLYAIGITLTLLRTYTRVKAGGLGHLRAEDFLVWAGIIFYTAQTALAYSVGNVAHGLANNGLTDAQRATLSHDGPEYQLRVIGSKIQVAGWTTYSVLIGSLKLSMLAFYIRLTEGLGFRYRGPVYIGFGLVIGTLLISIITIFAACRPFHKYWQINPDPGNACQAAVSKPVVWASFASNLSTDIYLILIPIPMLWISRLKLLKKVTIMIVFSVGLFVLVCAILKSVFVLTDPVDGAQLAGEWGTRETFAAVVTTNLPMIFHFLRPLLSRLVGGVLGTTQKTSKYPSGFHMIGGGAGDASSRNRRGLGAVHTITPNVTFSESKERVVENVKMSDFGGSTFTGTGSKQISGGIVVSNQVEIIYEHGNGRPSGDGQRWRGG</sequence>
<dbReference type="InterPro" id="IPR052337">
    <property type="entry name" value="SAT4-like"/>
</dbReference>
<comment type="subcellular location">
    <subcellularLocation>
        <location evidence="1">Membrane</location>
        <topology evidence="1">Multi-pass membrane protein</topology>
    </subcellularLocation>
</comment>
<evidence type="ECO:0000313" key="8">
    <source>
        <dbReference type="EMBL" id="PLN80620.1"/>
    </source>
</evidence>
<proteinExistence type="inferred from homology"/>
<evidence type="ECO:0000256" key="5">
    <source>
        <dbReference type="ARBA" id="ARBA00038359"/>
    </source>
</evidence>
<keyword evidence="4 6" id="KW-0472">Membrane</keyword>
<dbReference type="EMBL" id="KZ559545">
    <property type="protein sequence ID" value="PLN80620.1"/>
    <property type="molecule type" value="Genomic_DNA"/>
</dbReference>
<dbReference type="InterPro" id="IPR049326">
    <property type="entry name" value="Rhodopsin_dom_fungi"/>
</dbReference>
<dbReference type="PANTHER" id="PTHR33048:SF105">
    <property type="match status" value="1"/>
</dbReference>
<dbReference type="PANTHER" id="PTHR33048">
    <property type="entry name" value="PTH11-LIKE INTEGRAL MEMBRANE PROTEIN (AFU_ORTHOLOGUE AFUA_5G11245)"/>
    <property type="match status" value="1"/>
</dbReference>
<name>A0A2J5HTF2_9EURO</name>
<accession>A0A2J5HTF2</accession>
<dbReference type="GO" id="GO:0016020">
    <property type="term" value="C:membrane"/>
    <property type="evidence" value="ECO:0007669"/>
    <property type="project" value="UniProtKB-SubCell"/>
</dbReference>
<dbReference type="AlphaFoldDB" id="A0A2J5HTF2"/>
<feature type="transmembrane region" description="Helical" evidence="6">
    <location>
        <begin position="193"/>
        <end position="218"/>
    </location>
</feature>
<reference evidence="9" key="1">
    <citation type="submission" date="2017-12" db="EMBL/GenBank/DDBJ databases">
        <authorList>
            <consortium name="DOE Joint Genome Institute"/>
            <person name="Mondo S.J."/>
            <person name="Kjaerbolling I."/>
            <person name="Vesth T.C."/>
            <person name="Frisvad J.C."/>
            <person name="Nybo J.L."/>
            <person name="Theobald S."/>
            <person name="Kuo A."/>
            <person name="Bowyer P."/>
            <person name="Matsuda Y."/>
            <person name="Lyhne E.K."/>
            <person name="Kogle M.E."/>
            <person name="Clum A."/>
            <person name="Lipzen A."/>
            <person name="Salamov A."/>
            <person name="Ngan C.Y."/>
            <person name="Daum C."/>
            <person name="Chiniquy J."/>
            <person name="Barry K."/>
            <person name="LaButti K."/>
            <person name="Haridas S."/>
            <person name="Simmons B.A."/>
            <person name="Magnuson J.K."/>
            <person name="Mortensen U.H."/>
            <person name="Larsen T.O."/>
            <person name="Grigoriev I.V."/>
            <person name="Baker S.E."/>
            <person name="Andersen M.R."/>
            <person name="Nordberg H.P."/>
            <person name="Cantor M.N."/>
            <person name="Hua S.X."/>
        </authorList>
    </citation>
    <scope>NUCLEOTIDE SEQUENCE [LARGE SCALE GENOMIC DNA]</scope>
    <source>
        <strain evidence="9">IBT 19404</strain>
    </source>
</reference>
<dbReference type="Pfam" id="PF20684">
    <property type="entry name" value="Fung_rhodopsin"/>
    <property type="match status" value="1"/>
</dbReference>
<evidence type="ECO:0000256" key="2">
    <source>
        <dbReference type="ARBA" id="ARBA00022692"/>
    </source>
</evidence>
<evidence type="ECO:0000256" key="6">
    <source>
        <dbReference type="SAM" id="Phobius"/>
    </source>
</evidence>
<evidence type="ECO:0000259" key="7">
    <source>
        <dbReference type="Pfam" id="PF20684"/>
    </source>
</evidence>